<comment type="pathway">
    <text evidence="1">Metabolic intermediate biosynthesis; prephenate biosynthesis; prephenate from chorismate: step 1/1.</text>
</comment>
<dbReference type="InterPro" id="IPR002701">
    <property type="entry name" value="CM_II_prokaryot"/>
</dbReference>
<dbReference type="InterPro" id="IPR008240">
    <property type="entry name" value="Chorismate_mutase_periplasmic"/>
</dbReference>
<dbReference type="PANTHER" id="PTHR38041:SF2">
    <property type="entry name" value="SECRETED CHORISMATE MUTASE"/>
    <property type="match status" value="1"/>
</dbReference>
<dbReference type="GO" id="GO:0009697">
    <property type="term" value="P:salicylic acid biosynthetic process"/>
    <property type="evidence" value="ECO:0007669"/>
    <property type="project" value="TreeGrafter"/>
</dbReference>
<keyword evidence="4 7" id="KW-0413">Isomerase</keyword>
<accession>A0A6G9Y451</accession>
<dbReference type="SMART" id="SM00830">
    <property type="entry name" value="CM_2"/>
    <property type="match status" value="1"/>
</dbReference>
<dbReference type="AlphaFoldDB" id="A0A6G9Y451"/>
<keyword evidence="8" id="KW-1185">Reference proteome</keyword>
<evidence type="ECO:0000256" key="2">
    <source>
        <dbReference type="ARBA" id="ARBA00012404"/>
    </source>
</evidence>
<dbReference type="EMBL" id="CP046172">
    <property type="protein sequence ID" value="QIS08005.1"/>
    <property type="molecule type" value="Genomic_DNA"/>
</dbReference>
<dbReference type="InterPro" id="IPR036263">
    <property type="entry name" value="Chorismate_II_sf"/>
</dbReference>
<feature type="domain" description="Chorismate mutase" evidence="6">
    <location>
        <begin position="5"/>
        <end position="113"/>
    </location>
</feature>
<dbReference type="Proteomes" id="UP000503540">
    <property type="component" value="Chromosome"/>
</dbReference>
<dbReference type="Pfam" id="PF01817">
    <property type="entry name" value="CM_2"/>
    <property type="match status" value="1"/>
</dbReference>
<name>A0A6G9Y451_9NOCA</name>
<keyword evidence="3 5" id="KW-0732">Signal</keyword>
<proteinExistence type="predicted"/>
<dbReference type="UniPathway" id="UPA00120">
    <property type="reaction ID" value="UER00203"/>
</dbReference>
<evidence type="ECO:0000256" key="3">
    <source>
        <dbReference type="ARBA" id="ARBA00022729"/>
    </source>
</evidence>
<evidence type="ECO:0000256" key="4">
    <source>
        <dbReference type="ARBA" id="ARBA00023235"/>
    </source>
</evidence>
<dbReference type="RefSeq" id="WP_167471322.1">
    <property type="nucleotide sequence ID" value="NZ_CP046172.1"/>
</dbReference>
<sequence>MRALLVSVLSVALLVLAPDSANATPGGPDSGPLDRLVALVADRLDTADAVAAAKWATAERSGTPPVIDDPAREADVYDSMARLGERLDLPENWIRQVFFGQIEANKVVQRGLIAGWRFDPAGAPTAPPDLSSVRPRIDRLNAEIVDEVAAHRGELSGPDCAERLAHSVFGAFATWRDDALHRVALVRATTVLCAP</sequence>
<dbReference type="Gene3D" id="1.20.59.10">
    <property type="entry name" value="Chorismate mutase"/>
    <property type="match status" value="1"/>
</dbReference>
<reference evidence="7 8" key="1">
    <citation type="journal article" date="2019" name="ACS Chem. Biol.">
        <title>Identification and Mobilization of a Cryptic Antibiotic Biosynthesis Gene Locus from a Human-Pathogenic Nocardia Isolate.</title>
        <authorList>
            <person name="Herisse M."/>
            <person name="Ishida K."/>
            <person name="Porter J.L."/>
            <person name="Howden B."/>
            <person name="Hertweck C."/>
            <person name="Stinear T.P."/>
            <person name="Pidot S.J."/>
        </authorList>
    </citation>
    <scope>NUCLEOTIDE SEQUENCE [LARGE SCALE GENOMIC DNA]</scope>
    <source>
        <strain evidence="7 8">AUSMDU00012717</strain>
    </source>
</reference>
<dbReference type="NCBIfam" id="TIGR01806">
    <property type="entry name" value="CM_mono2"/>
    <property type="match status" value="1"/>
</dbReference>
<gene>
    <name evidence="7" type="primary">aroQ</name>
    <name evidence="7" type="ORF">F5544_00360</name>
</gene>
<evidence type="ECO:0000313" key="7">
    <source>
        <dbReference type="EMBL" id="QIS08005.1"/>
    </source>
</evidence>
<evidence type="ECO:0000256" key="5">
    <source>
        <dbReference type="SAM" id="SignalP"/>
    </source>
</evidence>
<dbReference type="PROSITE" id="PS51168">
    <property type="entry name" value="CHORISMATE_MUT_2"/>
    <property type="match status" value="1"/>
</dbReference>
<feature type="signal peptide" evidence="5">
    <location>
        <begin position="1"/>
        <end position="23"/>
    </location>
</feature>
<evidence type="ECO:0000259" key="6">
    <source>
        <dbReference type="PROSITE" id="PS51168"/>
    </source>
</evidence>
<evidence type="ECO:0000256" key="1">
    <source>
        <dbReference type="ARBA" id="ARBA00004817"/>
    </source>
</evidence>
<protein>
    <recommendedName>
        <fullName evidence="2">chorismate mutase</fullName>
        <ecNumber evidence="2">5.4.99.5</ecNumber>
    </recommendedName>
</protein>
<dbReference type="GO" id="GO:0046417">
    <property type="term" value="P:chorismate metabolic process"/>
    <property type="evidence" value="ECO:0007669"/>
    <property type="project" value="InterPro"/>
</dbReference>
<dbReference type="PANTHER" id="PTHR38041">
    <property type="entry name" value="CHORISMATE MUTASE"/>
    <property type="match status" value="1"/>
</dbReference>
<organism evidence="7 8">
    <name type="scientific">Nocardia arthritidis</name>
    <dbReference type="NCBI Taxonomy" id="228602"/>
    <lineage>
        <taxon>Bacteria</taxon>
        <taxon>Bacillati</taxon>
        <taxon>Actinomycetota</taxon>
        <taxon>Actinomycetes</taxon>
        <taxon>Mycobacteriales</taxon>
        <taxon>Nocardiaceae</taxon>
        <taxon>Nocardia</taxon>
    </lineage>
</organism>
<evidence type="ECO:0000313" key="8">
    <source>
        <dbReference type="Proteomes" id="UP000503540"/>
    </source>
</evidence>
<dbReference type="InterPro" id="IPR051331">
    <property type="entry name" value="Chorismate_mutase-related"/>
</dbReference>
<dbReference type="SUPFAM" id="SSF48600">
    <property type="entry name" value="Chorismate mutase II"/>
    <property type="match status" value="1"/>
</dbReference>
<dbReference type="InterPro" id="IPR036979">
    <property type="entry name" value="CM_dom_sf"/>
</dbReference>
<feature type="chain" id="PRO_5026049263" description="chorismate mutase" evidence="5">
    <location>
        <begin position="24"/>
        <end position="195"/>
    </location>
</feature>
<dbReference type="EC" id="5.4.99.5" evidence="2"/>
<dbReference type="GO" id="GO:0004106">
    <property type="term" value="F:chorismate mutase activity"/>
    <property type="evidence" value="ECO:0007669"/>
    <property type="project" value="UniProtKB-EC"/>
</dbReference>
<dbReference type="KEGG" id="nah:F5544_00360"/>